<dbReference type="HOGENOM" id="CLU_258984_0_0_1"/>
<dbReference type="AlphaFoldDB" id="Q0CAL1"/>
<dbReference type="OrthoDB" id="5376140at2759"/>
<evidence type="ECO:0000256" key="1">
    <source>
        <dbReference type="SAM" id="MobiDB-lite"/>
    </source>
</evidence>
<proteinExistence type="predicted"/>
<reference evidence="3" key="1">
    <citation type="submission" date="2005-09" db="EMBL/GenBank/DDBJ databases">
        <title>Annotation of the Aspergillus terreus NIH2624 genome.</title>
        <authorList>
            <person name="Birren B.W."/>
            <person name="Lander E.S."/>
            <person name="Galagan J.E."/>
            <person name="Nusbaum C."/>
            <person name="Devon K."/>
            <person name="Henn M."/>
            <person name="Ma L.-J."/>
            <person name="Jaffe D.B."/>
            <person name="Butler J."/>
            <person name="Alvarez P."/>
            <person name="Gnerre S."/>
            <person name="Grabherr M."/>
            <person name="Kleber M."/>
            <person name="Mauceli E.W."/>
            <person name="Brockman W."/>
            <person name="Rounsley S."/>
            <person name="Young S.K."/>
            <person name="LaButti K."/>
            <person name="Pushparaj V."/>
            <person name="DeCaprio D."/>
            <person name="Crawford M."/>
            <person name="Koehrsen M."/>
            <person name="Engels R."/>
            <person name="Montgomery P."/>
            <person name="Pearson M."/>
            <person name="Howarth C."/>
            <person name="Larson L."/>
            <person name="Luoma S."/>
            <person name="White J."/>
            <person name="Alvarado L."/>
            <person name="Kodira C.D."/>
            <person name="Zeng Q."/>
            <person name="Oleary S."/>
            <person name="Yandava C."/>
            <person name="Denning D.W."/>
            <person name="Nierman W.C."/>
            <person name="Milne T."/>
            <person name="Madden K."/>
        </authorList>
    </citation>
    <scope>NUCLEOTIDE SEQUENCE [LARGE SCALE GENOMIC DNA]</scope>
    <source>
        <strain evidence="3">NIH 2624 / FGSC A1156</strain>
    </source>
</reference>
<dbReference type="GeneID" id="4354071"/>
<evidence type="ECO:0000313" key="3">
    <source>
        <dbReference type="Proteomes" id="UP000007963"/>
    </source>
</evidence>
<gene>
    <name evidence="2" type="ORF">ATEG_09273</name>
</gene>
<dbReference type="Proteomes" id="UP000007963">
    <property type="component" value="Unassembled WGS sequence"/>
</dbReference>
<dbReference type="VEuPathDB" id="FungiDB:ATEG_09273"/>
<accession>Q0CAL1</accession>
<organism evidence="2 3">
    <name type="scientific">Aspergillus terreus (strain NIH 2624 / FGSC A1156)</name>
    <dbReference type="NCBI Taxonomy" id="341663"/>
    <lineage>
        <taxon>Eukaryota</taxon>
        <taxon>Fungi</taxon>
        <taxon>Dikarya</taxon>
        <taxon>Ascomycota</taxon>
        <taxon>Pezizomycotina</taxon>
        <taxon>Eurotiomycetes</taxon>
        <taxon>Eurotiomycetidae</taxon>
        <taxon>Eurotiales</taxon>
        <taxon>Aspergillaceae</taxon>
        <taxon>Aspergillus</taxon>
        <taxon>Aspergillus subgen. Circumdati</taxon>
    </lineage>
</organism>
<protein>
    <submittedName>
        <fullName evidence="2">Uncharacterized protein</fullName>
    </submittedName>
</protein>
<sequence length="1134" mass="129312">MSNSRLLGFRYDELYENLDKHLSELRSLPLQTLSARDGGWTPLDAFGEIYRIWYFPDLPPRDIIVETFDFPDGFKPRFEESPDSIRILADDPNKVPPDDIGFIEYHKKTGRVVLFNADPPSHLPPVPPHDNTCPGKYEWVGIHRYYINRAVFIMALAGYRINIETKYSVWEFFKRPGSEYLSCSVTETDKHLEGRGAGKENTDGETSLSLRTCLSVSLRPREAQPAIFMTWLSVVFDIQGLSDASRLCETPAGDIMLDAELTGKLYVDGLQVLLPYISRGTFRYRYNLRQFRVGSGDGRVPDIPKRVAAIWKEAIQQREDAFLPKYVEILSETPHYLDVRHADKHVDSATAKKIWHFLQTGVDKGKFFYWGREGKEVESIIQSFGKEPKVISEVLWNILRNACLIRTPEEEQIELLKKFREAPSTVRLESVFSKNVRHLLEASFKIDKETENIKVMFVDCGENPISVDYENDLLNINSKWLDYNVIHEDYPCRISSSKDNEPGDYFYCDHIVEQLYEQSLQQLCKVMSTSPIQKRWRKMSRTLREKLEEMPRRVIAQKTSSPNGGTVAVSWELELSGRVLSRLGEEIEYCVILHDHGCALESSEIIFRGSQSLADICKTCADGSVEEIPGSHTGLCGCQMRLVTPAASSCSVTFLVPVSSTIYYPQVARNDPVAIYVPALETVEPHNPHETGQTKESPNEKNACGHGDEHIPWACHVDIKYERQWEAWEAVEFPTLFRSFSFEEYNPKFQVRSLMALDNGRLRDRFEVDDFLRVSMPLDTGVQYILHIHSIFPPNPSQPGDEGTLLATRYSYRCETPWFGGDGYPGIVNRNEVILHFKDFTSMGSRHDASLVPIEMISKVWSAELRHTVDVPDDLDANGLYYHYCRFAVRSDGSDDTVCLMPIASHLLPRTNRWHNPWYNQQSKPEVLDLTPGVLGLAEGFYQAQCNVHSGFNFDPSAHLTWRSAYNVATTYDGTMKGIVEDINSRKLLGVDDISRGTPLVATLSIPDKGIAQRKEQITENIQILLNIDELLSLSPRPDFLVVTCPIWILHKDAHNRFSHAIHSLLRHRYGVHIAKVKFRPHGIPRDETMLVLVASSNLRSIASTRPQKQMSTTILPDSAHPIPSHNRWETQLI</sequence>
<feature type="region of interest" description="Disordered" evidence="1">
    <location>
        <begin position="1108"/>
        <end position="1134"/>
    </location>
</feature>
<dbReference type="OMA" id="CECISHL"/>
<dbReference type="RefSeq" id="XP_001217895.1">
    <property type="nucleotide sequence ID" value="XM_001217894.1"/>
</dbReference>
<evidence type="ECO:0000313" key="2">
    <source>
        <dbReference type="EMBL" id="EAU30410.1"/>
    </source>
</evidence>
<dbReference type="EMBL" id="CH476607">
    <property type="protein sequence ID" value="EAU30410.1"/>
    <property type="molecule type" value="Genomic_DNA"/>
</dbReference>
<name>Q0CAL1_ASPTN</name>
<dbReference type="eggNOG" id="ENOG502SKW0">
    <property type="taxonomic scope" value="Eukaryota"/>
</dbReference>